<evidence type="ECO:0000313" key="3">
    <source>
        <dbReference type="Proteomes" id="UP000199077"/>
    </source>
</evidence>
<reference evidence="3" key="1">
    <citation type="submission" date="2016-10" db="EMBL/GenBank/DDBJ databases">
        <authorList>
            <person name="Varghese N."/>
            <person name="Submissions S."/>
        </authorList>
    </citation>
    <scope>NUCLEOTIDE SEQUENCE [LARGE SCALE GENOMIC DNA]</scope>
    <source>
        <strain evidence="3">DSM 22329</strain>
    </source>
</reference>
<dbReference type="STRING" id="443156.SAMN04489867_2551"/>
<name>A0A1H0SY53_9MICO</name>
<feature type="domain" description="Helix-turn-helix" evidence="1">
    <location>
        <begin position="47"/>
        <end position="94"/>
    </location>
</feature>
<gene>
    <name evidence="2" type="ORF">SAMN04489867_2551</name>
</gene>
<dbReference type="AlphaFoldDB" id="A0A1H0SY53"/>
<keyword evidence="3" id="KW-1185">Reference proteome</keyword>
<dbReference type="Pfam" id="PF12728">
    <property type="entry name" value="HTH_17"/>
    <property type="match status" value="1"/>
</dbReference>
<proteinExistence type="predicted"/>
<protein>
    <submittedName>
        <fullName evidence="2">DNA binding domain-containing protein, excisionase family</fullName>
    </submittedName>
</protein>
<dbReference type="InterPro" id="IPR041657">
    <property type="entry name" value="HTH_17"/>
</dbReference>
<evidence type="ECO:0000259" key="1">
    <source>
        <dbReference type="Pfam" id="PF12728"/>
    </source>
</evidence>
<organism evidence="2 3">
    <name type="scientific">Pedococcus dokdonensis</name>
    <dbReference type="NCBI Taxonomy" id="443156"/>
    <lineage>
        <taxon>Bacteria</taxon>
        <taxon>Bacillati</taxon>
        <taxon>Actinomycetota</taxon>
        <taxon>Actinomycetes</taxon>
        <taxon>Micrococcales</taxon>
        <taxon>Intrasporangiaceae</taxon>
        <taxon>Pedococcus</taxon>
    </lineage>
</organism>
<sequence>MPGCEASAGLPRHVLAALLVLASLALQPAGTRRRKDNTVTESIEPFVSTEQVADFLGKPPSWIYNRAERLNIPRYKVGLHYRYRLSEVSAWVESTQRGAAA</sequence>
<evidence type="ECO:0000313" key="2">
    <source>
        <dbReference type="EMBL" id="SDP46559.1"/>
    </source>
</evidence>
<dbReference type="Proteomes" id="UP000199077">
    <property type="component" value="Chromosome I"/>
</dbReference>
<dbReference type="EMBL" id="LT629711">
    <property type="protein sequence ID" value="SDP46559.1"/>
    <property type="molecule type" value="Genomic_DNA"/>
</dbReference>
<accession>A0A1H0SY53</accession>